<gene>
    <name evidence="1" type="ORF">UFB30_08405</name>
</gene>
<comment type="caution">
    <text evidence="1">The sequence shown here is derived from an EMBL/GenBank/DDBJ whole genome shotgun (WGS) entry which is preliminary data.</text>
</comment>
<organism evidence="1 2">
    <name type="scientific">Jeotgalibacillus haloalkalitolerans</name>
    <dbReference type="NCBI Taxonomy" id="3104292"/>
    <lineage>
        <taxon>Bacteria</taxon>
        <taxon>Bacillati</taxon>
        <taxon>Bacillota</taxon>
        <taxon>Bacilli</taxon>
        <taxon>Bacillales</taxon>
        <taxon>Caryophanaceae</taxon>
        <taxon>Jeotgalibacillus</taxon>
    </lineage>
</organism>
<dbReference type="Proteomes" id="UP001292084">
    <property type="component" value="Unassembled WGS sequence"/>
</dbReference>
<proteinExistence type="predicted"/>
<evidence type="ECO:0000313" key="1">
    <source>
        <dbReference type="EMBL" id="MDZ5712250.1"/>
    </source>
</evidence>
<sequence>MKIYDGSRAYNTDYIDSIKYKDDRDSVERDILNAFFRLAYWYYMRIRDCVNTKKCKKMKVQMIRERLTDERRLLFTKEKLKINEEQIHYILNFNEEFNEAIK</sequence>
<reference evidence="1 2" key="1">
    <citation type="submission" date="2023-12" db="EMBL/GenBank/DDBJ databases">
        <title>Jeotgalibacillus haloalkaliphilus sp. nov., a novel salt-tolerant bacteria, isolated from the estuary of the Fenhe River into the Yellow River.</title>
        <authorList>
            <person name="Li Y."/>
        </authorList>
    </citation>
    <scope>NUCLEOTIDE SEQUENCE [LARGE SCALE GENOMIC DNA]</scope>
    <source>
        <strain evidence="1 2">HH7-29</strain>
    </source>
</reference>
<keyword evidence="2" id="KW-1185">Reference proteome</keyword>
<protein>
    <submittedName>
        <fullName evidence="1">Uncharacterized protein</fullName>
    </submittedName>
</protein>
<dbReference type="RefSeq" id="WP_322421224.1">
    <property type="nucleotide sequence ID" value="NZ_JAXQNN010000002.1"/>
</dbReference>
<accession>A0ABU5KLW1</accession>
<name>A0ABU5KLW1_9BACL</name>
<evidence type="ECO:0000313" key="2">
    <source>
        <dbReference type="Proteomes" id="UP001292084"/>
    </source>
</evidence>
<dbReference type="EMBL" id="JAXQNN010000002">
    <property type="protein sequence ID" value="MDZ5712250.1"/>
    <property type="molecule type" value="Genomic_DNA"/>
</dbReference>